<keyword evidence="3" id="KW-1185">Reference proteome</keyword>
<dbReference type="AlphaFoldDB" id="A0A372IL30"/>
<dbReference type="Pfam" id="PF21880">
    <property type="entry name" value="DUF6916"/>
    <property type="match status" value="1"/>
</dbReference>
<dbReference type="EMBL" id="QVQT01000006">
    <property type="protein sequence ID" value="RFU15283.1"/>
    <property type="molecule type" value="Genomic_DNA"/>
</dbReference>
<dbReference type="OrthoDB" id="3034787at2"/>
<feature type="domain" description="DUF6916" evidence="1">
    <location>
        <begin position="5"/>
        <end position="91"/>
    </location>
</feature>
<name>A0A372IL30_9BACT</name>
<protein>
    <recommendedName>
        <fullName evidence="1">DUF6916 domain-containing protein</fullName>
    </recommendedName>
</protein>
<dbReference type="Proteomes" id="UP000264702">
    <property type="component" value="Unassembled WGS sequence"/>
</dbReference>
<organism evidence="2 3">
    <name type="scientific">Paracidobacterium acidisoli</name>
    <dbReference type="NCBI Taxonomy" id="2303751"/>
    <lineage>
        <taxon>Bacteria</taxon>
        <taxon>Pseudomonadati</taxon>
        <taxon>Acidobacteriota</taxon>
        <taxon>Terriglobia</taxon>
        <taxon>Terriglobales</taxon>
        <taxon>Acidobacteriaceae</taxon>
        <taxon>Paracidobacterium</taxon>
    </lineage>
</organism>
<evidence type="ECO:0000259" key="1">
    <source>
        <dbReference type="Pfam" id="PF21880"/>
    </source>
</evidence>
<evidence type="ECO:0000313" key="2">
    <source>
        <dbReference type="EMBL" id="RFU15283.1"/>
    </source>
</evidence>
<comment type="caution">
    <text evidence="2">The sequence shown here is derived from an EMBL/GenBank/DDBJ whole genome shotgun (WGS) entry which is preliminary data.</text>
</comment>
<reference evidence="2 3" key="1">
    <citation type="submission" date="2018-08" db="EMBL/GenBank/DDBJ databases">
        <title>Acidipila sp. 4G-K13, an acidobacterium isolated from forest soil.</title>
        <authorList>
            <person name="Gao Z.-H."/>
            <person name="Qiu L.-H."/>
        </authorList>
    </citation>
    <scope>NUCLEOTIDE SEQUENCE [LARGE SCALE GENOMIC DNA]</scope>
    <source>
        <strain evidence="2 3">4G-K13</strain>
    </source>
</reference>
<dbReference type="InterPro" id="IPR054209">
    <property type="entry name" value="DUF6916"/>
</dbReference>
<evidence type="ECO:0000313" key="3">
    <source>
        <dbReference type="Proteomes" id="UP000264702"/>
    </source>
</evidence>
<gene>
    <name evidence="2" type="ORF">D0Y96_16480</name>
</gene>
<dbReference type="RefSeq" id="WP_117302100.1">
    <property type="nucleotide sequence ID" value="NZ_QVQT02000006.1"/>
</dbReference>
<sequence length="100" mass="11206">MSEDLTPGDFAPHLHLHFRVAQAADYELELAEIADHSNAHLEQFSLIFTGAASPWLKQGLYTLTHPHTPEYELFLVPTGPEAGAMRYEAVFSRFLHAPMS</sequence>
<accession>A0A372IL30</accession>
<proteinExistence type="predicted"/>